<feature type="domain" description="HNH nuclease" evidence="1">
    <location>
        <begin position="114"/>
        <end position="157"/>
    </location>
</feature>
<accession>N8WXM6</accession>
<sequence>MKFKYTPEMDAFLIKHTTMPRKELTELFNAEFGVNINVNQIKGHCLRIGAKTGRTGRLEKGHVTWNKGMKGYKPSPETMWKKGNVPHTAAPVGHEYITKDGYIECKFEGERQMKLKHKYLWEKANGPIPKGHALIFKNGIKTDCRLDNLMLVSRAELLAMNRKFKELQRPETKETVAILAKLYVQSQNIGKVA</sequence>
<dbReference type="InterPro" id="IPR044925">
    <property type="entry name" value="His-Me_finger_sf"/>
</dbReference>
<evidence type="ECO:0000313" key="2">
    <source>
        <dbReference type="EMBL" id="ENU99654.1"/>
    </source>
</evidence>
<evidence type="ECO:0000313" key="3">
    <source>
        <dbReference type="Proteomes" id="UP000013070"/>
    </source>
</evidence>
<dbReference type="EMBL" id="APPE01000046">
    <property type="protein sequence ID" value="ENU99654.1"/>
    <property type="molecule type" value="Genomic_DNA"/>
</dbReference>
<comment type="caution">
    <text evidence="2">The sequence shown here is derived from an EMBL/GenBank/DDBJ whole genome shotgun (WGS) entry which is preliminary data.</text>
</comment>
<keyword evidence="3" id="KW-1185">Reference proteome</keyword>
<evidence type="ECO:0000259" key="1">
    <source>
        <dbReference type="Pfam" id="PF13392"/>
    </source>
</evidence>
<protein>
    <recommendedName>
        <fullName evidence="1">HNH nuclease domain-containing protein</fullName>
    </recommendedName>
</protein>
<proteinExistence type="predicted"/>
<name>N8WXM6_9GAMM</name>
<dbReference type="Gene3D" id="3.90.75.20">
    <property type="match status" value="1"/>
</dbReference>
<dbReference type="RefSeq" id="WP_004782401.1">
    <property type="nucleotide sequence ID" value="NZ_KB849403.1"/>
</dbReference>
<dbReference type="Pfam" id="PF13392">
    <property type="entry name" value="HNH_3"/>
    <property type="match status" value="1"/>
</dbReference>
<dbReference type="Proteomes" id="UP000013070">
    <property type="component" value="Unassembled WGS sequence"/>
</dbReference>
<organism evidence="2 3">
    <name type="scientific">Acinetobacter variabilis</name>
    <dbReference type="NCBI Taxonomy" id="70346"/>
    <lineage>
        <taxon>Bacteria</taxon>
        <taxon>Pseudomonadati</taxon>
        <taxon>Pseudomonadota</taxon>
        <taxon>Gammaproteobacteria</taxon>
        <taxon>Moraxellales</taxon>
        <taxon>Moraxellaceae</taxon>
        <taxon>Acinetobacter</taxon>
    </lineage>
</organism>
<dbReference type="AlphaFoldDB" id="N8WXM6"/>
<reference evidence="2 3" key="1">
    <citation type="submission" date="2013-02" db="EMBL/GenBank/DDBJ databases">
        <title>The Genome Sequence of Acinetobacter sp. NIPH 899.</title>
        <authorList>
            <consortium name="The Broad Institute Genome Sequencing Platform"/>
            <consortium name="The Broad Institute Genome Sequencing Center for Infectious Disease"/>
            <person name="Cerqueira G."/>
            <person name="Feldgarden M."/>
            <person name="Courvalin P."/>
            <person name="Perichon B."/>
            <person name="Grillot-Courvalin C."/>
            <person name="Clermont D."/>
            <person name="Rocha E."/>
            <person name="Yoon E.-J."/>
            <person name="Nemec A."/>
            <person name="Walker B."/>
            <person name="Young S.K."/>
            <person name="Zeng Q."/>
            <person name="Gargeya S."/>
            <person name="Fitzgerald M."/>
            <person name="Haas B."/>
            <person name="Abouelleil A."/>
            <person name="Alvarado L."/>
            <person name="Arachchi H.M."/>
            <person name="Berlin A.M."/>
            <person name="Chapman S.B."/>
            <person name="Dewar J."/>
            <person name="Goldberg J."/>
            <person name="Griggs A."/>
            <person name="Gujja S."/>
            <person name="Hansen M."/>
            <person name="Howarth C."/>
            <person name="Imamovic A."/>
            <person name="Larimer J."/>
            <person name="McCowan C."/>
            <person name="Murphy C."/>
            <person name="Neiman D."/>
            <person name="Pearson M."/>
            <person name="Priest M."/>
            <person name="Roberts A."/>
            <person name="Saif S."/>
            <person name="Shea T."/>
            <person name="Sisk P."/>
            <person name="Sykes S."/>
            <person name="Wortman J."/>
            <person name="Nusbaum C."/>
            <person name="Birren B."/>
        </authorList>
    </citation>
    <scope>NUCLEOTIDE SEQUENCE [LARGE SCALE GENOMIC DNA]</scope>
    <source>
        <strain evidence="2 3">NIPH 899</strain>
    </source>
</reference>
<dbReference type="HOGENOM" id="CLU_086933_0_0_6"/>
<dbReference type="PATRIC" id="fig|1217710.3.peg.1335"/>
<dbReference type="SUPFAM" id="SSF54060">
    <property type="entry name" value="His-Me finger endonucleases"/>
    <property type="match status" value="1"/>
</dbReference>
<dbReference type="eggNOG" id="ENOG5032S64">
    <property type="taxonomic scope" value="Bacteria"/>
</dbReference>
<dbReference type="InterPro" id="IPR003615">
    <property type="entry name" value="HNH_nuc"/>
</dbReference>
<gene>
    <name evidence="2" type="ORF">F969_01413</name>
</gene>